<evidence type="ECO:0000256" key="4">
    <source>
        <dbReference type="ARBA" id="ARBA00023136"/>
    </source>
</evidence>
<evidence type="ECO:0000313" key="8">
    <source>
        <dbReference type="EMBL" id="MCP8351960.1"/>
    </source>
</evidence>
<keyword evidence="5" id="KW-1278">Translocase</keyword>
<feature type="transmembrane region" description="Helical" evidence="5">
    <location>
        <begin position="6"/>
        <end position="24"/>
    </location>
</feature>
<dbReference type="InterPro" id="IPR001750">
    <property type="entry name" value="ND/Mrp_TM"/>
</dbReference>
<evidence type="ECO:0000256" key="6">
    <source>
        <dbReference type="RuleBase" id="RU000320"/>
    </source>
</evidence>
<comment type="similarity">
    <text evidence="5">Belongs to the complex I subunit 2 family.</text>
</comment>
<sequence length="455" mass="49564">MLYAEVTLIIGTLGLILGSCFDWIKRLFPVAVGILLLAAMMVYFNGYAEGTHWRVDGLAQISQWICLLLSAWVLWIGEHSFKKEQQLFAVVLILIAILGALVITSATSWVMCYVGLELMALPSYALCVLDKSHPTASEAGLKYFVMGVVASGFILYGISFLYLSTGSLMYQSITPLLGGLDTMWLLSLALVFLLAGICFKLGAAPFHMWVPDVYESAPIGVVYWFATVPKVALLAMLLKVFQITGLGQVPSVSLLLWGIALLSLTYGVLMAIRQDNLRRLLAYASISHMGFVLLPLCLTGAMAYTSAYVYMMGYVLMTTVAFAVLLSFATKGIEKVSELTGLAASLPHESFAMLITMAAMAGIPPLVGFIIKVNVFYALAIEGYYKTMIWTGLCIVVSAYYYMNIVRTMYFPEQSQVALDKNYVLVGLSLLVIVFGVLPQGILGMVSQVIGGTIG</sequence>
<dbReference type="PANTHER" id="PTHR22773">
    <property type="entry name" value="NADH DEHYDROGENASE"/>
    <property type="match status" value="1"/>
</dbReference>
<dbReference type="EMBL" id="JAKUDN010000001">
    <property type="protein sequence ID" value="MCP8351960.1"/>
    <property type="molecule type" value="Genomic_DNA"/>
</dbReference>
<feature type="domain" description="NADH:quinone oxidoreductase/Mrp antiporter transmembrane" evidence="7">
    <location>
        <begin position="106"/>
        <end position="385"/>
    </location>
</feature>
<feature type="transmembrane region" description="Helical" evidence="5">
    <location>
        <begin position="141"/>
        <end position="163"/>
    </location>
</feature>
<evidence type="ECO:0000256" key="1">
    <source>
        <dbReference type="ARBA" id="ARBA00004127"/>
    </source>
</evidence>
<feature type="transmembrane region" description="Helical" evidence="5">
    <location>
        <begin position="183"/>
        <end position="209"/>
    </location>
</feature>
<accession>A0ABT1L5G0</accession>
<comment type="subunit">
    <text evidence="5">NDH-1 is composed of 14 different subunits. Subunits NuoA, H, J, K, L, M, N constitute the membrane sector of the complex.</text>
</comment>
<keyword evidence="5" id="KW-0813">Transport</keyword>
<evidence type="ECO:0000256" key="3">
    <source>
        <dbReference type="ARBA" id="ARBA00022989"/>
    </source>
</evidence>
<reference evidence="8 9" key="1">
    <citation type="journal article" date="2022" name="Nat. Microbiol.">
        <title>The microbiome of a bacterivorous marine choanoflagellate contains a resource-demanding obligate bacterial associate.</title>
        <authorList>
            <person name="Needham D.M."/>
            <person name="Poirier C."/>
            <person name="Bachy C."/>
            <person name="George E.E."/>
            <person name="Wilken S."/>
            <person name="Yung C.C.M."/>
            <person name="Limardo A.J."/>
            <person name="Morando M."/>
            <person name="Sudek L."/>
            <person name="Malmstrom R.R."/>
            <person name="Keeling P.J."/>
            <person name="Santoro A.E."/>
            <person name="Worden A.Z."/>
        </authorList>
    </citation>
    <scope>NUCLEOTIDE SEQUENCE [LARGE SCALE GENOMIC DNA]</scope>
    <source>
        <strain evidence="8 9">Comchoano-2</strain>
    </source>
</reference>
<comment type="function">
    <text evidence="5">NDH-1 shuttles electrons from NADH, via FMN and iron-sulfur (Fe-S) centers, to quinones in the respiratory chain. The immediate electron acceptor for the enzyme in this species is believed to be ubiquinone. Couples the redox reaction to proton translocation (for every two electrons transferred, four hydrogen ions are translocated across the cytoplasmic membrane), and thus conserves the redox energy in a proton gradient.</text>
</comment>
<feature type="transmembrane region" description="Helical" evidence="5">
    <location>
        <begin position="383"/>
        <end position="402"/>
    </location>
</feature>
<comment type="catalytic activity">
    <reaction evidence="5">
        <text>a quinone + NADH + 5 H(+)(in) = a quinol + NAD(+) + 4 H(+)(out)</text>
        <dbReference type="Rhea" id="RHEA:57888"/>
        <dbReference type="ChEBI" id="CHEBI:15378"/>
        <dbReference type="ChEBI" id="CHEBI:24646"/>
        <dbReference type="ChEBI" id="CHEBI:57540"/>
        <dbReference type="ChEBI" id="CHEBI:57945"/>
        <dbReference type="ChEBI" id="CHEBI:132124"/>
    </reaction>
</comment>
<keyword evidence="9" id="KW-1185">Reference proteome</keyword>
<evidence type="ECO:0000256" key="2">
    <source>
        <dbReference type="ARBA" id="ARBA00022692"/>
    </source>
</evidence>
<keyword evidence="5" id="KW-0520">NAD</keyword>
<proteinExistence type="inferred from homology"/>
<feature type="transmembrane region" description="Helical" evidence="5">
    <location>
        <begin position="87"/>
        <end position="104"/>
    </location>
</feature>
<feature type="transmembrane region" description="Helical" evidence="5">
    <location>
        <begin position="423"/>
        <end position="443"/>
    </location>
</feature>
<feature type="transmembrane region" description="Helical" evidence="5">
    <location>
        <begin position="58"/>
        <end position="75"/>
    </location>
</feature>
<keyword evidence="4 5" id="KW-0472">Membrane</keyword>
<name>A0ABT1L5G0_9GAMM</name>
<dbReference type="RefSeq" id="WP_258569068.1">
    <property type="nucleotide sequence ID" value="NZ_JAKUDN010000001.1"/>
</dbReference>
<dbReference type="InterPro" id="IPR010096">
    <property type="entry name" value="NADH-Q_OxRdtase_suN/2"/>
</dbReference>
<dbReference type="Pfam" id="PF00361">
    <property type="entry name" value="Proton_antipo_M"/>
    <property type="match status" value="1"/>
</dbReference>
<dbReference type="Proteomes" id="UP001320768">
    <property type="component" value="Unassembled WGS sequence"/>
</dbReference>
<evidence type="ECO:0000259" key="7">
    <source>
        <dbReference type="Pfam" id="PF00361"/>
    </source>
</evidence>
<evidence type="ECO:0000256" key="5">
    <source>
        <dbReference type="HAMAP-Rule" id="MF_00445"/>
    </source>
</evidence>
<keyword evidence="5" id="KW-1003">Cell membrane</keyword>
<gene>
    <name evidence="5" type="primary">nuoN</name>
    <name evidence="8" type="ORF">MKS91_01455</name>
</gene>
<keyword evidence="3 5" id="KW-1133">Transmembrane helix</keyword>
<protein>
    <recommendedName>
        <fullName evidence="5">NADH-quinone oxidoreductase subunit N</fullName>
        <ecNumber evidence="5">7.1.1.-</ecNumber>
    </recommendedName>
    <alternativeName>
        <fullName evidence="5">NADH dehydrogenase I subunit N</fullName>
    </alternativeName>
    <alternativeName>
        <fullName evidence="5">NDH-1 subunit N</fullName>
    </alternativeName>
</protein>
<feature type="transmembrane region" description="Helical" evidence="5">
    <location>
        <begin position="254"/>
        <end position="273"/>
    </location>
</feature>
<comment type="subcellular location">
    <subcellularLocation>
        <location evidence="5">Cell membrane</location>
        <topology evidence="5">Multi-pass membrane protein</topology>
    </subcellularLocation>
    <subcellularLocation>
        <location evidence="1">Endomembrane system</location>
        <topology evidence="1">Multi-pass membrane protein</topology>
    </subcellularLocation>
    <subcellularLocation>
        <location evidence="6">Membrane</location>
        <topology evidence="6">Multi-pass membrane protein</topology>
    </subcellularLocation>
</comment>
<feature type="transmembrane region" description="Helical" evidence="5">
    <location>
        <begin position="307"/>
        <end position="330"/>
    </location>
</feature>
<feature type="transmembrane region" description="Helical" evidence="5">
    <location>
        <begin position="29"/>
        <end position="46"/>
    </location>
</feature>
<dbReference type="EC" id="7.1.1.-" evidence="5"/>
<dbReference type="HAMAP" id="MF_00445">
    <property type="entry name" value="NDH1_NuoN_1"/>
    <property type="match status" value="1"/>
</dbReference>
<keyword evidence="2 5" id="KW-0812">Transmembrane</keyword>
<keyword evidence="5" id="KW-0830">Ubiquinone</keyword>
<comment type="caution">
    <text evidence="8">The sequence shown here is derived from an EMBL/GenBank/DDBJ whole genome shotgun (WGS) entry which is preliminary data.</text>
</comment>
<keyword evidence="5" id="KW-0874">Quinone</keyword>
<organism evidence="8 9">
    <name type="scientific">Candidatus Synchoanobacter obligatus</name>
    <dbReference type="NCBI Taxonomy" id="2919597"/>
    <lineage>
        <taxon>Bacteria</taxon>
        <taxon>Pseudomonadati</taxon>
        <taxon>Pseudomonadota</taxon>
        <taxon>Gammaproteobacteria</taxon>
        <taxon>Candidatus Comchoanobacterales</taxon>
        <taxon>Candidatus Comchoanobacteraceae</taxon>
        <taxon>Candidatus Synchoanobacter</taxon>
    </lineage>
</organism>
<feature type="transmembrane region" description="Helical" evidence="5">
    <location>
        <begin position="280"/>
        <end position="301"/>
    </location>
</feature>
<feature type="transmembrane region" description="Helical" evidence="5">
    <location>
        <begin position="351"/>
        <end position="371"/>
    </location>
</feature>
<evidence type="ECO:0000313" key="9">
    <source>
        <dbReference type="Proteomes" id="UP001320768"/>
    </source>
</evidence>
<feature type="transmembrane region" description="Helical" evidence="5">
    <location>
        <begin position="221"/>
        <end position="242"/>
    </location>
</feature>